<gene>
    <name evidence="1" type="ORF">METZ01_LOCUS336260</name>
</gene>
<feature type="non-terminal residue" evidence="1">
    <location>
        <position position="1"/>
    </location>
</feature>
<dbReference type="EMBL" id="UINC01113652">
    <property type="protein sequence ID" value="SVC83406.1"/>
    <property type="molecule type" value="Genomic_DNA"/>
</dbReference>
<name>A0A382QD86_9ZZZZ</name>
<sequence>QYFGDIDEMPNTDFDLDGLPNLMEFALASNPSNPSSIPVYATNLQFDTETYFTFTYTRRAGDPRLQFSLEISNDLGTWESAAPYLETAAPTTFNADGTETLTLRDKRHVHQSPMRFLRLTVSTN</sequence>
<reference evidence="1" key="1">
    <citation type="submission" date="2018-05" db="EMBL/GenBank/DDBJ databases">
        <authorList>
            <person name="Lanie J.A."/>
            <person name="Ng W.-L."/>
            <person name="Kazmierczak K.M."/>
            <person name="Andrzejewski T.M."/>
            <person name="Davidsen T.M."/>
            <person name="Wayne K.J."/>
            <person name="Tettelin H."/>
            <person name="Glass J.I."/>
            <person name="Rusch D."/>
            <person name="Podicherti R."/>
            <person name="Tsui H.-C.T."/>
            <person name="Winkler M.E."/>
        </authorList>
    </citation>
    <scope>NUCLEOTIDE SEQUENCE</scope>
</reference>
<proteinExistence type="predicted"/>
<evidence type="ECO:0000313" key="1">
    <source>
        <dbReference type="EMBL" id="SVC83406.1"/>
    </source>
</evidence>
<accession>A0A382QD86</accession>
<protein>
    <submittedName>
        <fullName evidence="1">Uncharacterized protein</fullName>
    </submittedName>
</protein>
<organism evidence="1">
    <name type="scientific">marine metagenome</name>
    <dbReference type="NCBI Taxonomy" id="408172"/>
    <lineage>
        <taxon>unclassified sequences</taxon>
        <taxon>metagenomes</taxon>
        <taxon>ecological metagenomes</taxon>
    </lineage>
</organism>
<dbReference type="AlphaFoldDB" id="A0A382QD86"/>